<accession>A0A7W8GIK2</accession>
<dbReference type="EMBL" id="JACHFN010000018">
    <property type="protein sequence ID" value="MBB5235994.1"/>
    <property type="molecule type" value="Genomic_DNA"/>
</dbReference>
<name>A0A7W8GIK2_9DEIO</name>
<evidence type="ECO:0000313" key="1">
    <source>
        <dbReference type="EMBL" id="MBB5235994.1"/>
    </source>
</evidence>
<proteinExistence type="predicted"/>
<protein>
    <submittedName>
        <fullName evidence="1">Uncharacterized protein</fullName>
    </submittedName>
</protein>
<comment type="caution">
    <text evidence="1">The sequence shown here is derived from an EMBL/GenBank/DDBJ whole genome shotgun (WGS) entry which is preliminary data.</text>
</comment>
<dbReference type="AlphaFoldDB" id="A0A7W8GIK2"/>
<keyword evidence="2" id="KW-1185">Reference proteome</keyword>
<evidence type="ECO:0000313" key="2">
    <source>
        <dbReference type="Proteomes" id="UP000525389"/>
    </source>
</evidence>
<organism evidence="1 2">
    <name type="scientific">Deinococcus budaensis</name>
    <dbReference type="NCBI Taxonomy" id="1665626"/>
    <lineage>
        <taxon>Bacteria</taxon>
        <taxon>Thermotogati</taxon>
        <taxon>Deinococcota</taxon>
        <taxon>Deinococci</taxon>
        <taxon>Deinococcales</taxon>
        <taxon>Deinococcaceae</taxon>
        <taxon>Deinococcus</taxon>
    </lineage>
</organism>
<dbReference type="RefSeq" id="WP_184031619.1">
    <property type="nucleotide sequence ID" value="NZ_JACHFN010000018.1"/>
</dbReference>
<dbReference type="Proteomes" id="UP000525389">
    <property type="component" value="Unassembled WGS sequence"/>
</dbReference>
<reference evidence="1 2" key="1">
    <citation type="submission" date="2020-08" db="EMBL/GenBank/DDBJ databases">
        <title>Genomic Encyclopedia of Type Strains, Phase IV (KMG-IV): sequencing the most valuable type-strain genomes for metagenomic binning, comparative biology and taxonomic classification.</title>
        <authorList>
            <person name="Goeker M."/>
        </authorList>
    </citation>
    <scope>NUCLEOTIDE SEQUENCE [LARGE SCALE GENOMIC DNA]</scope>
    <source>
        <strain evidence="1 2">DSM 101791</strain>
    </source>
</reference>
<gene>
    <name evidence="1" type="ORF">HNQ09_003458</name>
</gene>
<sequence>MSDHHQLVLTPEPRSAKARRPVYAHAILHVRATLEVTPEGVEAVVSGVRLPLALADRAARQLAEAPPVPGQMQQLSLWPRTTEDGVLEERPVLFQIMPAKAADAKPQLDVAGVVEAVLKDEGLLRVRIDPNARTNLTQPFSLHLWTPLEGLERQYVGRTVQVFGEWRSGSGRLVVSSTRRTDLASARQTEEQQAS</sequence>